<gene>
    <name evidence="1" type="ORF">CNEO_44113</name>
</gene>
<reference evidence="1" key="1">
    <citation type="submission" date="2021-10" db="EMBL/GenBank/DDBJ databases">
        <authorList>
            <person name="Mesa V."/>
        </authorList>
    </citation>
    <scope>NUCLEOTIDE SEQUENCE</scope>
    <source>
        <strain evidence="1">CC3_PB</strain>
    </source>
</reference>
<accession>A0AA86JJF3</accession>
<comment type="caution">
    <text evidence="1">The sequence shown here is derived from an EMBL/GenBank/DDBJ whole genome shotgun (WGS) entry which is preliminary data.</text>
</comment>
<protein>
    <submittedName>
        <fullName evidence="1">Uncharacterized protein</fullName>
    </submittedName>
</protein>
<sequence>MGRKKNDEIPKSDFEVTESQDLLSFDSDADLRKCVAAFNFCDNTDNDLNTSSIDVDEEAILLKSSTTEIKDTEKALPTFQNNTTSSNVKTATNISNNNKSKDLFDNRTIPIVNGATPILDGETPDVKRTYTLRASTVRKVNELKSIHPDINACVSTIVDRALEHYYKYITEEGGIQ</sequence>
<dbReference type="RefSeq" id="WP_210887812.1">
    <property type="nucleotide sequence ID" value="NZ_CAKJVE010000004.1"/>
</dbReference>
<organism evidence="1 2">
    <name type="scientific">Clostridium neonatale</name>
    <dbReference type="NCBI Taxonomy" id="137838"/>
    <lineage>
        <taxon>Bacteria</taxon>
        <taxon>Bacillati</taxon>
        <taxon>Bacillota</taxon>
        <taxon>Clostridia</taxon>
        <taxon>Eubacteriales</taxon>
        <taxon>Clostridiaceae</taxon>
        <taxon>Clostridium</taxon>
    </lineage>
</organism>
<dbReference type="EMBL" id="CAKJVE010000004">
    <property type="protein sequence ID" value="CAG9709286.1"/>
    <property type="molecule type" value="Genomic_DNA"/>
</dbReference>
<proteinExistence type="predicted"/>
<evidence type="ECO:0000313" key="1">
    <source>
        <dbReference type="EMBL" id="CAG9709286.1"/>
    </source>
</evidence>
<name>A0AA86JJF3_9CLOT</name>
<dbReference type="Proteomes" id="UP000789738">
    <property type="component" value="Unassembled WGS sequence"/>
</dbReference>
<dbReference type="AlphaFoldDB" id="A0AA86JJF3"/>
<evidence type="ECO:0000313" key="2">
    <source>
        <dbReference type="Proteomes" id="UP000789738"/>
    </source>
</evidence>